<evidence type="ECO:0000256" key="9">
    <source>
        <dbReference type="ARBA" id="ARBA00023136"/>
    </source>
</evidence>
<dbReference type="RefSeq" id="WP_377100507.1">
    <property type="nucleotide sequence ID" value="NZ_JBHTHU010000006.1"/>
</dbReference>
<accession>A0ABW2YWL9</accession>
<dbReference type="Pfam" id="PF03544">
    <property type="entry name" value="TonB_C"/>
    <property type="match status" value="2"/>
</dbReference>
<dbReference type="InterPro" id="IPR037682">
    <property type="entry name" value="TonB_C"/>
</dbReference>
<comment type="similarity">
    <text evidence="2">Belongs to the TonB family.</text>
</comment>
<comment type="caution">
    <text evidence="12">The sequence shown here is derived from an EMBL/GenBank/DDBJ whole genome shotgun (WGS) entry which is preliminary data.</text>
</comment>
<evidence type="ECO:0000256" key="4">
    <source>
        <dbReference type="ARBA" id="ARBA00022475"/>
    </source>
</evidence>
<dbReference type="PANTHER" id="PTHR33446">
    <property type="entry name" value="PROTEIN TONB-RELATED"/>
    <property type="match status" value="1"/>
</dbReference>
<keyword evidence="13" id="KW-1185">Reference proteome</keyword>
<evidence type="ECO:0000256" key="8">
    <source>
        <dbReference type="ARBA" id="ARBA00022989"/>
    </source>
</evidence>
<keyword evidence="7" id="KW-0653">Protein transport</keyword>
<evidence type="ECO:0000313" key="13">
    <source>
        <dbReference type="Proteomes" id="UP001596958"/>
    </source>
</evidence>
<dbReference type="Pfam" id="PF05569">
    <property type="entry name" value="Peptidase_M56"/>
    <property type="match status" value="1"/>
</dbReference>
<protein>
    <submittedName>
        <fullName evidence="12">TonB family protein</fullName>
    </submittedName>
</protein>
<evidence type="ECO:0000256" key="10">
    <source>
        <dbReference type="SAM" id="Phobius"/>
    </source>
</evidence>
<dbReference type="Gene3D" id="3.30.1150.10">
    <property type="match status" value="2"/>
</dbReference>
<organism evidence="12 13">
    <name type="scientific">Mucilaginibacter calamicampi</name>
    <dbReference type="NCBI Taxonomy" id="1302352"/>
    <lineage>
        <taxon>Bacteria</taxon>
        <taxon>Pseudomonadati</taxon>
        <taxon>Bacteroidota</taxon>
        <taxon>Sphingobacteriia</taxon>
        <taxon>Sphingobacteriales</taxon>
        <taxon>Sphingobacteriaceae</taxon>
        <taxon>Mucilaginibacter</taxon>
    </lineage>
</organism>
<evidence type="ECO:0000256" key="2">
    <source>
        <dbReference type="ARBA" id="ARBA00006555"/>
    </source>
</evidence>
<feature type="transmembrane region" description="Helical" evidence="10">
    <location>
        <begin position="251"/>
        <end position="272"/>
    </location>
</feature>
<evidence type="ECO:0000256" key="5">
    <source>
        <dbReference type="ARBA" id="ARBA00022519"/>
    </source>
</evidence>
<evidence type="ECO:0000256" key="6">
    <source>
        <dbReference type="ARBA" id="ARBA00022692"/>
    </source>
</evidence>
<sequence>MSWWHYLLLVNFYLLLFFAFYALLLRRETFFQLNRIYLVGGAILSFAIPVIQADWVKDLFITKQVQYTLYGGGAELMVYNIQQAEHSVTIGHLLTLIYITVTFILTLRLLWQLIVLKKQIEKPSPSAAYSFFKKISLGKDVAEHKAIARHEQVHATQWHSVDVMIIETVMIINWFNPVVYLYRFAIKYIHEYIADMQVISSGTDKADYALLLLSQTFHVPAHKLTNPFYSHSMLKKRILMLQKSKSQRIMLFKYCLSAPLFVLMMILSSATVNNSAAVTNIHDGVKEVMQAQVNDIANVITEHAEIPQDEVQVEFPPMVVAPDNPVQQYTTPYSNHPTYGAETDELLADKKVFVSVEQAPSFPGGVSAFSKFLEHNVRYPAQSRENNIQGKVYVSFIVEADGSLSDVQAVRGPAEDMKAEAVRVLNSSPKWDPGVQNGQTVRVQYTVPINFTLGDDDDIPPPGLNEMNKVLSSVEKYPSFPGGLKAFNKFLQKNLKYPNEMRLRGLQGKVFVTFVVGTNGQLSDIKAVRGPSEDFKDEAVRVLSSSPRWVPGIQNGRPVSVQYTVPINFTLSFDETQAAQQNNGLIDEAPPVITQKTVAGRPSTARLNNKPVLLVDGVVYDGSLNNLRADKISSIAVYKSPEAVPATGEKGKDAVVIINLKKD</sequence>
<proteinExistence type="inferred from homology"/>
<dbReference type="EMBL" id="JBHTHU010000006">
    <property type="protein sequence ID" value="MFD0750863.1"/>
    <property type="molecule type" value="Genomic_DNA"/>
</dbReference>
<feature type="transmembrane region" description="Helical" evidence="10">
    <location>
        <begin position="36"/>
        <end position="53"/>
    </location>
</feature>
<dbReference type="SUPFAM" id="SSF74653">
    <property type="entry name" value="TolA/TonB C-terminal domain"/>
    <property type="match status" value="2"/>
</dbReference>
<feature type="domain" description="TonB C-terminal" evidence="11">
    <location>
        <begin position="482"/>
        <end position="578"/>
    </location>
</feature>
<dbReference type="PANTHER" id="PTHR33446:SF2">
    <property type="entry name" value="PROTEIN TONB"/>
    <property type="match status" value="1"/>
</dbReference>
<comment type="subcellular location">
    <subcellularLocation>
        <location evidence="1">Cell inner membrane</location>
        <topology evidence="1">Single-pass membrane protein</topology>
        <orientation evidence="1">Periplasmic side</orientation>
    </subcellularLocation>
</comment>
<gene>
    <name evidence="12" type="ORF">ACFQZS_11975</name>
</gene>
<keyword evidence="5" id="KW-0997">Cell inner membrane</keyword>
<evidence type="ECO:0000256" key="7">
    <source>
        <dbReference type="ARBA" id="ARBA00022927"/>
    </source>
</evidence>
<dbReference type="InterPro" id="IPR051045">
    <property type="entry name" value="TonB-dependent_transducer"/>
</dbReference>
<name>A0ABW2YWL9_9SPHI</name>
<keyword evidence="6 10" id="KW-0812">Transmembrane</keyword>
<dbReference type="InterPro" id="IPR008756">
    <property type="entry name" value="Peptidase_M56"/>
</dbReference>
<evidence type="ECO:0000256" key="3">
    <source>
        <dbReference type="ARBA" id="ARBA00022448"/>
    </source>
</evidence>
<keyword evidence="8 10" id="KW-1133">Transmembrane helix</keyword>
<evidence type="ECO:0000256" key="1">
    <source>
        <dbReference type="ARBA" id="ARBA00004383"/>
    </source>
</evidence>
<keyword evidence="3" id="KW-0813">Transport</keyword>
<dbReference type="NCBIfam" id="TIGR01352">
    <property type="entry name" value="tonB_Cterm"/>
    <property type="match status" value="2"/>
</dbReference>
<feature type="transmembrane region" description="Helical" evidence="10">
    <location>
        <begin position="6"/>
        <end position="24"/>
    </location>
</feature>
<dbReference type="Proteomes" id="UP001596958">
    <property type="component" value="Unassembled WGS sequence"/>
</dbReference>
<keyword evidence="4" id="KW-1003">Cell membrane</keyword>
<keyword evidence="9 10" id="KW-0472">Membrane</keyword>
<feature type="transmembrane region" description="Helical" evidence="10">
    <location>
        <begin position="90"/>
        <end position="111"/>
    </location>
</feature>
<dbReference type="InterPro" id="IPR006260">
    <property type="entry name" value="TonB/TolA_C"/>
</dbReference>
<evidence type="ECO:0000313" key="12">
    <source>
        <dbReference type="EMBL" id="MFD0750863.1"/>
    </source>
</evidence>
<evidence type="ECO:0000259" key="11">
    <source>
        <dbReference type="PROSITE" id="PS52015"/>
    </source>
</evidence>
<reference evidence="13" key="1">
    <citation type="journal article" date="2019" name="Int. J. Syst. Evol. Microbiol.">
        <title>The Global Catalogue of Microorganisms (GCM) 10K type strain sequencing project: providing services to taxonomists for standard genome sequencing and annotation.</title>
        <authorList>
            <consortium name="The Broad Institute Genomics Platform"/>
            <consortium name="The Broad Institute Genome Sequencing Center for Infectious Disease"/>
            <person name="Wu L."/>
            <person name="Ma J."/>
        </authorList>
    </citation>
    <scope>NUCLEOTIDE SEQUENCE [LARGE SCALE GENOMIC DNA]</scope>
    <source>
        <strain evidence="13">CCUG 63418</strain>
    </source>
</reference>
<dbReference type="PROSITE" id="PS52015">
    <property type="entry name" value="TONB_CTD"/>
    <property type="match status" value="2"/>
</dbReference>
<feature type="domain" description="TonB C-terminal" evidence="11">
    <location>
        <begin position="364"/>
        <end position="460"/>
    </location>
</feature>